<keyword evidence="2" id="KW-1185">Reference proteome</keyword>
<gene>
    <name evidence="1" type="ORF">AMORRO_LOCUS12328</name>
</gene>
<organism evidence="1 2">
    <name type="scientific">Acaulospora morrowiae</name>
    <dbReference type="NCBI Taxonomy" id="94023"/>
    <lineage>
        <taxon>Eukaryota</taxon>
        <taxon>Fungi</taxon>
        <taxon>Fungi incertae sedis</taxon>
        <taxon>Mucoromycota</taxon>
        <taxon>Glomeromycotina</taxon>
        <taxon>Glomeromycetes</taxon>
        <taxon>Diversisporales</taxon>
        <taxon>Acaulosporaceae</taxon>
        <taxon>Acaulospora</taxon>
    </lineage>
</organism>
<dbReference type="Proteomes" id="UP000789342">
    <property type="component" value="Unassembled WGS sequence"/>
</dbReference>
<dbReference type="AlphaFoldDB" id="A0A9N9HT16"/>
<reference evidence="1" key="1">
    <citation type="submission" date="2021-06" db="EMBL/GenBank/DDBJ databases">
        <authorList>
            <person name="Kallberg Y."/>
            <person name="Tangrot J."/>
            <person name="Rosling A."/>
        </authorList>
    </citation>
    <scope>NUCLEOTIDE SEQUENCE</scope>
    <source>
        <strain evidence="1">CL551</strain>
    </source>
</reference>
<name>A0A9N9HT16_9GLOM</name>
<dbReference type="EMBL" id="CAJVPV010017930">
    <property type="protein sequence ID" value="CAG8704675.1"/>
    <property type="molecule type" value="Genomic_DNA"/>
</dbReference>
<evidence type="ECO:0000313" key="2">
    <source>
        <dbReference type="Proteomes" id="UP000789342"/>
    </source>
</evidence>
<comment type="caution">
    <text evidence="1">The sequence shown here is derived from an EMBL/GenBank/DDBJ whole genome shotgun (WGS) entry which is preliminary data.</text>
</comment>
<sequence>RLWDQNGYLEWDFGTLQRNSNNPTACNAPGLPAFQINLRVAEVFWDLLIPFPAGYTPAAPPAITATNFSIDLYQIQRSVLRQQGN</sequence>
<feature type="non-terminal residue" evidence="1">
    <location>
        <position position="85"/>
    </location>
</feature>
<proteinExistence type="predicted"/>
<protein>
    <submittedName>
        <fullName evidence="1">18939_t:CDS:1</fullName>
    </submittedName>
</protein>
<accession>A0A9N9HT16</accession>
<evidence type="ECO:0000313" key="1">
    <source>
        <dbReference type="EMBL" id="CAG8704675.1"/>
    </source>
</evidence>
<dbReference type="OrthoDB" id="2400752at2759"/>